<evidence type="ECO:0000313" key="3">
    <source>
        <dbReference type="Proteomes" id="UP000095362"/>
    </source>
</evidence>
<reference evidence="2 3" key="1">
    <citation type="submission" date="2015-09" db="EMBL/GenBank/DDBJ databases">
        <authorList>
            <consortium name="Pathogen Informatics"/>
        </authorList>
    </citation>
    <scope>NUCLEOTIDE SEQUENCE [LARGE SCALE GENOMIC DNA]</scope>
    <source>
        <strain evidence="2 3">2789STDY5834866</strain>
    </source>
</reference>
<dbReference type="Proteomes" id="UP000095362">
    <property type="component" value="Unassembled WGS sequence"/>
</dbReference>
<accession>A0A174HMV0</accession>
<feature type="coiled-coil region" evidence="1">
    <location>
        <begin position="4"/>
        <end position="86"/>
    </location>
</feature>
<dbReference type="SUPFAM" id="SSF88659">
    <property type="entry name" value="Sigma3 and sigma4 domains of RNA polymerase sigma factors"/>
    <property type="match status" value="1"/>
</dbReference>
<evidence type="ECO:0000256" key="1">
    <source>
        <dbReference type="SAM" id="Coils"/>
    </source>
</evidence>
<protein>
    <recommendedName>
        <fullName evidence="4">DUF1492 domain-containing protein</fullName>
    </recommendedName>
</protein>
<proteinExistence type="predicted"/>
<sequence>METVKEENEKKKEYLKQYGKALRQEKRIEEELERLKLDRMLPGALAADGLPKSSNLSDLSDYAAEVDEQERKLVEQRKKRVRIRTEIRERIEQMEDETEKDILTYHYIDLMRWKEICARTGYCWQYVHKKHSDALKKFKYAIECDTQPVI</sequence>
<dbReference type="PaxDb" id="410072-ERS852525_00911"/>
<evidence type="ECO:0000313" key="2">
    <source>
        <dbReference type="EMBL" id="CUO74816.1"/>
    </source>
</evidence>
<evidence type="ECO:0008006" key="4">
    <source>
        <dbReference type="Google" id="ProtNLM"/>
    </source>
</evidence>
<dbReference type="RefSeq" id="WP_055262026.1">
    <property type="nucleotide sequence ID" value="NZ_CYZK01000025.1"/>
</dbReference>
<dbReference type="AlphaFoldDB" id="A0A174HMV0"/>
<organism evidence="2 3">
    <name type="scientific">Coprococcus comes</name>
    <dbReference type="NCBI Taxonomy" id="410072"/>
    <lineage>
        <taxon>Bacteria</taxon>
        <taxon>Bacillati</taxon>
        <taxon>Bacillota</taxon>
        <taxon>Clostridia</taxon>
        <taxon>Lachnospirales</taxon>
        <taxon>Lachnospiraceae</taxon>
        <taxon>Coprococcus</taxon>
    </lineage>
</organism>
<dbReference type="EMBL" id="CYZK01000025">
    <property type="protein sequence ID" value="CUO74816.1"/>
    <property type="molecule type" value="Genomic_DNA"/>
</dbReference>
<dbReference type="InterPro" id="IPR013324">
    <property type="entry name" value="RNA_pol_sigma_r3/r4-like"/>
</dbReference>
<gene>
    <name evidence="2" type="ORF">ERS852481_02783</name>
</gene>
<keyword evidence="1" id="KW-0175">Coiled coil</keyword>
<name>A0A174HMV0_9FIRM</name>
<dbReference type="STRING" id="410072.ERS852525_00911"/>